<dbReference type="Proteomes" id="UP000433181">
    <property type="component" value="Unassembled WGS sequence"/>
</dbReference>
<dbReference type="RefSeq" id="WP_154406875.1">
    <property type="nucleotide sequence ID" value="NZ_VUNR01000011.1"/>
</dbReference>
<feature type="chain" id="PRO_5039728551" description="Lipoprotein" evidence="1">
    <location>
        <begin position="23"/>
        <end position="257"/>
    </location>
</feature>
<evidence type="ECO:0000256" key="1">
    <source>
        <dbReference type="SAM" id="SignalP"/>
    </source>
</evidence>
<accession>A0A6I2UGA1</accession>
<keyword evidence="1" id="KW-0732">Signal</keyword>
<organism evidence="2 3">
    <name type="scientific">Anaerovibrio slackiae</name>
    <dbReference type="NCBI Taxonomy" id="2652309"/>
    <lineage>
        <taxon>Bacteria</taxon>
        <taxon>Bacillati</taxon>
        <taxon>Bacillota</taxon>
        <taxon>Negativicutes</taxon>
        <taxon>Selenomonadales</taxon>
        <taxon>Selenomonadaceae</taxon>
        <taxon>Anaerovibrio</taxon>
    </lineage>
</organism>
<dbReference type="PROSITE" id="PS51257">
    <property type="entry name" value="PROKAR_LIPOPROTEIN"/>
    <property type="match status" value="1"/>
</dbReference>
<evidence type="ECO:0000313" key="3">
    <source>
        <dbReference type="Proteomes" id="UP000433181"/>
    </source>
</evidence>
<name>A0A6I2UGA1_9FIRM</name>
<comment type="caution">
    <text evidence="2">The sequence shown here is derived from an EMBL/GenBank/DDBJ whole genome shotgun (WGS) entry which is preliminary data.</text>
</comment>
<sequence>MIRCLFTLLAVFMGFCSFGLYSCGHGEAAAGPLLQTYVDMMNNKLYTLDIVHEQDNNGQKTSTHDVYVVSGDSVYEKRFNNFNGNEFAYEVLYIGDKRYDLSHYSTMEKGKRKFFSKKIEYITGSPFRFSNTITAYFLGALFQTNTIGSCIVYSGSGEENIRGKLLQYEEYVPENNMIPQRGRYYFDQGKLVAFIAIQSFELEGKKINNRNIITFKQFIPEVDESLLTIPENIKQIEVRAVVIGNHQIGTEGSISYD</sequence>
<evidence type="ECO:0000313" key="2">
    <source>
        <dbReference type="EMBL" id="MSU08709.1"/>
    </source>
</evidence>
<feature type="signal peptide" evidence="1">
    <location>
        <begin position="1"/>
        <end position="22"/>
    </location>
</feature>
<gene>
    <name evidence="2" type="ORF">FYJ84_06905</name>
</gene>
<evidence type="ECO:0008006" key="4">
    <source>
        <dbReference type="Google" id="ProtNLM"/>
    </source>
</evidence>
<keyword evidence="3" id="KW-1185">Reference proteome</keyword>
<dbReference type="GeneID" id="96778643"/>
<protein>
    <recommendedName>
        <fullName evidence="4">Lipoprotein</fullName>
    </recommendedName>
</protein>
<reference evidence="2 3" key="1">
    <citation type="submission" date="2019-08" db="EMBL/GenBank/DDBJ databases">
        <title>In-depth cultivation of the pig gut microbiome towards novel bacterial diversity and tailored functional studies.</title>
        <authorList>
            <person name="Wylensek D."/>
            <person name="Hitch T.C.A."/>
            <person name="Clavel T."/>
        </authorList>
    </citation>
    <scope>NUCLEOTIDE SEQUENCE [LARGE SCALE GENOMIC DNA]</scope>
    <source>
        <strain evidence="2 3">WCA-693-APC-5D-A</strain>
    </source>
</reference>
<proteinExistence type="predicted"/>
<dbReference type="EMBL" id="VUNR01000011">
    <property type="protein sequence ID" value="MSU08709.1"/>
    <property type="molecule type" value="Genomic_DNA"/>
</dbReference>
<dbReference type="AlphaFoldDB" id="A0A6I2UGA1"/>